<dbReference type="Proteomes" id="UP000321577">
    <property type="component" value="Unassembled WGS sequence"/>
</dbReference>
<name>A0A512M7B0_9BACT</name>
<accession>A0A512M7B0</accession>
<evidence type="ECO:0000313" key="2">
    <source>
        <dbReference type="Proteomes" id="UP000321577"/>
    </source>
</evidence>
<gene>
    <name evidence="1" type="ORF">BGE01nite_19170</name>
</gene>
<proteinExistence type="predicted"/>
<keyword evidence="2" id="KW-1185">Reference proteome</keyword>
<organism evidence="1 2">
    <name type="scientific">Brevifollis gellanilyticus</name>
    <dbReference type="NCBI Taxonomy" id="748831"/>
    <lineage>
        <taxon>Bacteria</taxon>
        <taxon>Pseudomonadati</taxon>
        <taxon>Verrucomicrobiota</taxon>
        <taxon>Verrucomicrobiia</taxon>
        <taxon>Verrucomicrobiales</taxon>
        <taxon>Verrucomicrobiaceae</taxon>
    </lineage>
</organism>
<dbReference type="AlphaFoldDB" id="A0A512M7B0"/>
<sequence>MTETEFPNEKLALALLTIANRYEPWLIRVGAMLLSHTDNDVRQIARHTRLERSESVIREIALAGQRYEPENLFWSELLGLLPELPSPQAGVLPHHSRYVSIPGKIGPGRMGSPAWLRPKKVTSLGYAA</sequence>
<dbReference type="EMBL" id="BKAG01000011">
    <property type="protein sequence ID" value="GEP42626.1"/>
    <property type="molecule type" value="Genomic_DNA"/>
</dbReference>
<reference evidence="1 2" key="1">
    <citation type="submission" date="2019-07" db="EMBL/GenBank/DDBJ databases">
        <title>Whole genome shotgun sequence of Brevifollis gellanilyticus NBRC 108608.</title>
        <authorList>
            <person name="Hosoyama A."/>
            <person name="Uohara A."/>
            <person name="Ohji S."/>
            <person name="Ichikawa N."/>
        </authorList>
    </citation>
    <scope>NUCLEOTIDE SEQUENCE [LARGE SCALE GENOMIC DNA]</scope>
    <source>
        <strain evidence="1 2">NBRC 108608</strain>
    </source>
</reference>
<evidence type="ECO:0000313" key="1">
    <source>
        <dbReference type="EMBL" id="GEP42626.1"/>
    </source>
</evidence>
<comment type="caution">
    <text evidence="1">The sequence shown here is derived from an EMBL/GenBank/DDBJ whole genome shotgun (WGS) entry which is preliminary data.</text>
</comment>
<protein>
    <submittedName>
        <fullName evidence="1">Uncharacterized protein</fullName>
    </submittedName>
</protein>